<gene>
    <name evidence="2" type="ORF">HYALB_00012329</name>
</gene>
<dbReference type="AlphaFoldDB" id="A0A9N9LLV8"/>
<feature type="region of interest" description="Disordered" evidence="1">
    <location>
        <begin position="74"/>
        <end position="104"/>
    </location>
</feature>
<evidence type="ECO:0000313" key="2">
    <source>
        <dbReference type="EMBL" id="CAG8975402.1"/>
    </source>
</evidence>
<protein>
    <submittedName>
        <fullName evidence="2">Uncharacterized protein</fullName>
    </submittedName>
</protein>
<comment type="caution">
    <text evidence="2">The sequence shown here is derived from an EMBL/GenBank/DDBJ whole genome shotgun (WGS) entry which is preliminary data.</text>
</comment>
<organism evidence="2 3">
    <name type="scientific">Hymenoscyphus albidus</name>
    <dbReference type="NCBI Taxonomy" id="595503"/>
    <lineage>
        <taxon>Eukaryota</taxon>
        <taxon>Fungi</taxon>
        <taxon>Dikarya</taxon>
        <taxon>Ascomycota</taxon>
        <taxon>Pezizomycotina</taxon>
        <taxon>Leotiomycetes</taxon>
        <taxon>Helotiales</taxon>
        <taxon>Helotiaceae</taxon>
        <taxon>Hymenoscyphus</taxon>
    </lineage>
</organism>
<dbReference type="EMBL" id="CAJVRM010000136">
    <property type="protein sequence ID" value="CAG8975402.1"/>
    <property type="molecule type" value="Genomic_DNA"/>
</dbReference>
<keyword evidence="3" id="KW-1185">Reference proteome</keyword>
<feature type="compositionally biased region" description="Basic and acidic residues" evidence="1">
    <location>
        <begin position="75"/>
        <end position="85"/>
    </location>
</feature>
<proteinExistence type="predicted"/>
<reference evidence="2" key="1">
    <citation type="submission" date="2021-07" db="EMBL/GenBank/DDBJ databases">
        <authorList>
            <person name="Durling M."/>
        </authorList>
    </citation>
    <scope>NUCLEOTIDE SEQUENCE</scope>
</reference>
<dbReference type="OrthoDB" id="10586626at2759"/>
<dbReference type="Proteomes" id="UP000701801">
    <property type="component" value="Unassembled WGS sequence"/>
</dbReference>
<evidence type="ECO:0000313" key="3">
    <source>
        <dbReference type="Proteomes" id="UP000701801"/>
    </source>
</evidence>
<evidence type="ECO:0000256" key="1">
    <source>
        <dbReference type="SAM" id="MobiDB-lite"/>
    </source>
</evidence>
<sequence>MVYSLQESECLPSLKFCEFASDSYLQAPILHQKQQTSHSGQPAKATYPVAFLPQHLQGLHFSPLLQVLYTSQPRMKTDKDPDETMPHSWDVLEPDWASGYSSGL</sequence>
<name>A0A9N9LLV8_9HELO</name>
<accession>A0A9N9LLV8</accession>